<gene>
    <name evidence="1" type="ORF">BofuT4_uP147930.1</name>
</gene>
<dbReference type="InParanoid" id="G2YXL2"/>
<accession>G2YXL2</accession>
<dbReference type="AlphaFoldDB" id="G2YXL2"/>
<dbReference type="Proteomes" id="UP000008177">
    <property type="component" value="Unplaced contigs"/>
</dbReference>
<dbReference type="EMBL" id="FQ790359">
    <property type="protein sequence ID" value="CCD56183.1"/>
    <property type="molecule type" value="Genomic_DNA"/>
</dbReference>
<evidence type="ECO:0000313" key="2">
    <source>
        <dbReference type="Proteomes" id="UP000008177"/>
    </source>
</evidence>
<proteinExistence type="predicted"/>
<organism evidence="1 2">
    <name type="scientific">Botryotinia fuckeliana (strain T4)</name>
    <name type="common">Noble rot fungus</name>
    <name type="synonym">Botrytis cinerea</name>
    <dbReference type="NCBI Taxonomy" id="999810"/>
    <lineage>
        <taxon>Eukaryota</taxon>
        <taxon>Fungi</taxon>
        <taxon>Dikarya</taxon>
        <taxon>Ascomycota</taxon>
        <taxon>Pezizomycotina</taxon>
        <taxon>Leotiomycetes</taxon>
        <taxon>Helotiales</taxon>
        <taxon>Sclerotiniaceae</taxon>
        <taxon>Botrytis</taxon>
    </lineage>
</organism>
<reference evidence="2" key="1">
    <citation type="journal article" date="2011" name="PLoS Genet.">
        <title>Genomic analysis of the necrotrophic fungal pathogens Sclerotinia sclerotiorum and Botrytis cinerea.</title>
        <authorList>
            <person name="Amselem J."/>
            <person name="Cuomo C.A."/>
            <person name="van Kan J.A."/>
            <person name="Viaud M."/>
            <person name="Benito E.P."/>
            <person name="Couloux A."/>
            <person name="Coutinho P.M."/>
            <person name="de Vries R.P."/>
            <person name="Dyer P.S."/>
            <person name="Fillinger S."/>
            <person name="Fournier E."/>
            <person name="Gout L."/>
            <person name="Hahn M."/>
            <person name="Kohn L."/>
            <person name="Lapalu N."/>
            <person name="Plummer K.M."/>
            <person name="Pradier J.M."/>
            <person name="Quevillon E."/>
            <person name="Sharon A."/>
            <person name="Simon A."/>
            <person name="ten Have A."/>
            <person name="Tudzynski B."/>
            <person name="Tudzynski P."/>
            <person name="Wincker P."/>
            <person name="Andrew M."/>
            <person name="Anthouard V."/>
            <person name="Beever R.E."/>
            <person name="Beffa R."/>
            <person name="Benoit I."/>
            <person name="Bouzid O."/>
            <person name="Brault B."/>
            <person name="Chen Z."/>
            <person name="Choquer M."/>
            <person name="Collemare J."/>
            <person name="Cotton P."/>
            <person name="Danchin E.G."/>
            <person name="Da Silva C."/>
            <person name="Gautier A."/>
            <person name="Giraud C."/>
            <person name="Giraud T."/>
            <person name="Gonzalez C."/>
            <person name="Grossetete S."/>
            <person name="Guldener U."/>
            <person name="Henrissat B."/>
            <person name="Howlett B.J."/>
            <person name="Kodira C."/>
            <person name="Kretschmer M."/>
            <person name="Lappartient A."/>
            <person name="Leroch M."/>
            <person name="Levis C."/>
            <person name="Mauceli E."/>
            <person name="Neuveglise C."/>
            <person name="Oeser B."/>
            <person name="Pearson M."/>
            <person name="Poulain J."/>
            <person name="Poussereau N."/>
            <person name="Quesneville H."/>
            <person name="Rascle C."/>
            <person name="Schumacher J."/>
            <person name="Segurens B."/>
            <person name="Sexton A."/>
            <person name="Silva E."/>
            <person name="Sirven C."/>
            <person name="Soanes D.M."/>
            <person name="Talbot N.J."/>
            <person name="Templeton M."/>
            <person name="Yandava C."/>
            <person name="Yarden O."/>
            <person name="Zeng Q."/>
            <person name="Rollins J.A."/>
            <person name="Lebrun M.H."/>
            <person name="Dickman M."/>
        </authorList>
    </citation>
    <scope>NUCLEOTIDE SEQUENCE [LARGE SCALE GENOMIC DNA]</scope>
    <source>
        <strain evidence="2">T4</strain>
    </source>
</reference>
<evidence type="ECO:0000313" key="1">
    <source>
        <dbReference type="EMBL" id="CCD56183.1"/>
    </source>
</evidence>
<sequence length="56" mass="6488">MTISTPPLYTPRSIHSFYGSAYWPKNPKESVVDRSPKIALLTVECEDKIFLFSIRR</sequence>
<protein>
    <submittedName>
        <fullName evidence="1">Uncharacterized protein</fullName>
    </submittedName>
</protein>
<name>G2YXL2_BOTF4</name>
<dbReference type="HOGENOM" id="CLU_3013991_0_0_1"/>